<dbReference type="Gene3D" id="3.40.720.10">
    <property type="entry name" value="Alkaline Phosphatase, subunit A"/>
    <property type="match status" value="1"/>
</dbReference>
<dbReference type="PANTHER" id="PTHR21110:SF0">
    <property type="entry name" value="PHOSPHOPENTOMUTASE"/>
    <property type="match status" value="1"/>
</dbReference>
<feature type="domain" description="Metalloenzyme" evidence="7">
    <location>
        <begin position="4"/>
        <end position="376"/>
    </location>
</feature>
<name>A0ABS2NM71_9FIRM</name>
<dbReference type="PIRSF" id="PIRSF001491">
    <property type="entry name" value="Ppentomutase"/>
    <property type="match status" value="1"/>
</dbReference>
<dbReference type="RefSeq" id="WP_204400302.1">
    <property type="nucleotide sequence ID" value="NZ_JAFBEE010000002.1"/>
</dbReference>
<evidence type="ECO:0000256" key="6">
    <source>
        <dbReference type="NCBIfam" id="TIGR01696"/>
    </source>
</evidence>
<dbReference type="InterPro" id="IPR006124">
    <property type="entry name" value="Metalloenzyme"/>
</dbReference>
<feature type="binding site" evidence="5">
    <location>
        <position position="324"/>
    </location>
    <ligand>
        <name>Mn(2+)</name>
        <dbReference type="ChEBI" id="CHEBI:29035"/>
        <label>1</label>
    </ligand>
</feature>
<evidence type="ECO:0000256" key="1">
    <source>
        <dbReference type="ARBA" id="ARBA00010373"/>
    </source>
</evidence>
<dbReference type="EMBL" id="JAFBEE010000002">
    <property type="protein sequence ID" value="MBM7614028.1"/>
    <property type="molecule type" value="Genomic_DNA"/>
</dbReference>
<feature type="binding site" evidence="5">
    <location>
        <position position="336"/>
    </location>
    <ligand>
        <name>Mn(2+)</name>
        <dbReference type="ChEBI" id="CHEBI:29035"/>
        <label>2</label>
    </ligand>
</feature>
<evidence type="ECO:0000256" key="2">
    <source>
        <dbReference type="ARBA" id="ARBA00022723"/>
    </source>
</evidence>
<evidence type="ECO:0000256" key="4">
    <source>
        <dbReference type="ARBA" id="ARBA00023235"/>
    </source>
</evidence>
<comment type="catalytic activity">
    <reaction evidence="5">
        <text>alpha-D-ribose 1-phosphate = D-ribose 5-phosphate</text>
        <dbReference type="Rhea" id="RHEA:18793"/>
        <dbReference type="ChEBI" id="CHEBI:57720"/>
        <dbReference type="ChEBI" id="CHEBI:78346"/>
        <dbReference type="EC" id="5.4.2.7"/>
    </reaction>
</comment>
<dbReference type="HAMAP" id="MF_00740">
    <property type="entry name" value="Phosphopentomut"/>
    <property type="match status" value="1"/>
</dbReference>
<keyword evidence="5" id="KW-0963">Cytoplasm</keyword>
<feature type="binding site" evidence="5">
    <location>
        <position position="11"/>
    </location>
    <ligand>
        <name>Mn(2+)</name>
        <dbReference type="ChEBI" id="CHEBI:29035"/>
        <label>1</label>
    </ligand>
</feature>
<dbReference type="InterPro" id="IPR024052">
    <property type="entry name" value="Phosphopentomutase_DeoB_cap_sf"/>
</dbReference>
<feature type="binding site" evidence="5">
    <location>
        <position position="325"/>
    </location>
    <ligand>
        <name>Mn(2+)</name>
        <dbReference type="ChEBI" id="CHEBI:29035"/>
        <label>1</label>
    </ligand>
</feature>
<keyword evidence="2 5" id="KW-0479">Metal-binding</keyword>
<dbReference type="CDD" id="cd16009">
    <property type="entry name" value="PPM"/>
    <property type="match status" value="1"/>
</dbReference>
<dbReference type="Proteomes" id="UP001314796">
    <property type="component" value="Unassembled WGS sequence"/>
</dbReference>
<evidence type="ECO:0000259" key="7">
    <source>
        <dbReference type="Pfam" id="PF01676"/>
    </source>
</evidence>
<comment type="cofactor">
    <cofactor evidence="5">
        <name>Mn(2+)</name>
        <dbReference type="ChEBI" id="CHEBI:29035"/>
    </cofactor>
    <text evidence="5">Binds 2 manganese ions.</text>
</comment>
<accession>A0ABS2NM71</accession>
<feature type="binding site" evidence="5">
    <location>
        <position position="288"/>
    </location>
    <ligand>
        <name>Mn(2+)</name>
        <dbReference type="ChEBI" id="CHEBI:29035"/>
        <label>2</label>
    </ligand>
</feature>
<dbReference type="GO" id="GO:0008973">
    <property type="term" value="F:phosphopentomutase activity"/>
    <property type="evidence" value="ECO:0007669"/>
    <property type="project" value="UniProtKB-EC"/>
</dbReference>
<organism evidence="8 9">
    <name type="scientific">Alkaliphilus hydrothermalis</name>
    <dbReference type="NCBI Taxonomy" id="1482730"/>
    <lineage>
        <taxon>Bacteria</taxon>
        <taxon>Bacillati</taxon>
        <taxon>Bacillota</taxon>
        <taxon>Clostridia</taxon>
        <taxon>Peptostreptococcales</taxon>
        <taxon>Natronincolaceae</taxon>
        <taxon>Alkaliphilus</taxon>
    </lineage>
</organism>
<keyword evidence="3 5" id="KW-0464">Manganese</keyword>
<evidence type="ECO:0000313" key="9">
    <source>
        <dbReference type="Proteomes" id="UP001314796"/>
    </source>
</evidence>
<gene>
    <name evidence="5" type="primary">deoB</name>
    <name evidence="8" type="ORF">JOC73_000537</name>
</gene>
<protein>
    <recommendedName>
        <fullName evidence="5 6">Phosphopentomutase</fullName>
        <ecNumber evidence="5 6">5.4.2.7</ecNumber>
    </recommendedName>
    <alternativeName>
        <fullName evidence="5">Phosphodeoxyribomutase</fullName>
    </alternativeName>
</protein>
<comment type="function">
    <text evidence="5">Isomerase that catalyzes the conversion of deoxy-ribose 1-phosphate (dRib-1-P) and ribose 1-phosphate (Rib-1-P) to deoxy-ribose 5-phosphate (dRib-5-P) and ribose 5-phosphate (Rib-5-P), respectively.</text>
</comment>
<feature type="binding site" evidence="5">
    <location>
        <position position="283"/>
    </location>
    <ligand>
        <name>Mn(2+)</name>
        <dbReference type="ChEBI" id="CHEBI:29035"/>
        <label>2</label>
    </ligand>
</feature>
<comment type="pathway">
    <text evidence="5">Carbohydrate degradation; 2-deoxy-D-ribose 1-phosphate degradation; D-glyceraldehyde 3-phosphate and acetaldehyde from 2-deoxy-alpha-D-ribose 1-phosphate: step 1/2.</text>
</comment>
<evidence type="ECO:0000256" key="3">
    <source>
        <dbReference type="ARBA" id="ARBA00023211"/>
    </source>
</evidence>
<comment type="catalytic activity">
    <reaction evidence="5">
        <text>2-deoxy-alpha-D-ribose 1-phosphate = 2-deoxy-D-ribose 5-phosphate</text>
        <dbReference type="Rhea" id="RHEA:27658"/>
        <dbReference type="ChEBI" id="CHEBI:57259"/>
        <dbReference type="ChEBI" id="CHEBI:62877"/>
        <dbReference type="EC" id="5.4.2.7"/>
    </reaction>
</comment>
<sequence length="391" mass="42298">MVNRVVLFVMDSVGIGALPDAEAFGDVGVNTLGNIALATGGLDLPNLQGLGLGNIDGIKGVTAVDAPKGAYGRSDEVSNGKDTTTGHWELAGLHVTEPFNTYPEGFPEEIISAFEEKVGRKVLGNKPASGTVILDELGEEHMKTGYPIVYTSADSVFQIAVHEEIIPLEELYKMCEIAREIMTGDHAVARVIARPFVGNVGAFTRTPNRRDYSLDPFGETLLDIAKTAGLDVIAVGKIEDIYNGHGVTEAIHTKDNMAGIDATIDYLKKNNRGIIFTNLVDFDAKYGHRRDAVGYKKALEDMDQRIPEILNAMGPKDVIIFTADHGNDPTYKGTDHTREYIPIVVYGDAIKGNVNLGTRKSFADIAATISDLLEIDNTGKGESFKNMIIKD</sequence>
<dbReference type="InterPro" id="IPR017850">
    <property type="entry name" value="Alkaline_phosphatase_core_sf"/>
</dbReference>
<comment type="similarity">
    <text evidence="1 5">Belongs to the phosphopentomutase family.</text>
</comment>
<dbReference type="PANTHER" id="PTHR21110">
    <property type="entry name" value="PHOSPHOPENTOMUTASE"/>
    <property type="match status" value="1"/>
</dbReference>
<evidence type="ECO:0000313" key="8">
    <source>
        <dbReference type="EMBL" id="MBM7614028.1"/>
    </source>
</evidence>
<proteinExistence type="inferred from homology"/>
<dbReference type="EC" id="5.4.2.7" evidence="5 6"/>
<dbReference type="NCBIfam" id="NF003766">
    <property type="entry name" value="PRK05362.1"/>
    <property type="match status" value="1"/>
</dbReference>
<dbReference type="NCBIfam" id="TIGR01696">
    <property type="entry name" value="deoB"/>
    <property type="match status" value="1"/>
</dbReference>
<keyword evidence="9" id="KW-1185">Reference proteome</keyword>
<dbReference type="Pfam" id="PF01676">
    <property type="entry name" value="Metalloenzyme"/>
    <property type="match status" value="1"/>
</dbReference>
<dbReference type="InterPro" id="IPR010045">
    <property type="entry name" value="DeoB"/>
</dbReference>
<dbReference type="Gene3D" id="3.30.70.1250">
    <property type="entry name" value="Phosphopentomutase"/>
    <property type="match status" value="1"/>
</dbReference>
<keyword evidence="4 5" id="KW-0413">Isomerase</keyword>
<reference evidence="8 9" key="1">
    <citation type="submission" date="2021-01" db="EMBL/GenBank/DDBJ databases">
        <title>Genomic Encyclopedia of Type Strains, Phase IV (KMG-IV): sequencing the most valuable type-strain genomes for metagenomic binning, comparative biology and taxonomic classification.</title>
        <authorList>
            <person name="Goeker M."/>
        </authorList>
    </citation>
    <scope>NUCLEOTIDE SEQUENCE [LARGE SCALE GENOMIC DNA]</scope>
    <source>
        <strain evidence="8 9">DSM 25890</strain>
    </source>
</reference>
<comment type="subcellular location">
    <subcellularLocation>
        <location evidence="5">Cytoplasm</location>
    </subcellularLocation>
</comment>
<comment type="caution">
    <text evidence="8">The sequence shown here is derived from an EMBL/GenBank/DDBJ whole genome shotgun (WGS) entry which is preliminary data.</text>
</comment>
<dbReference type="SUPFAM" id="SSF143856">
    <property type="entry name" value="DeoB insert domain-like"/>
    <property type="match status" value="1"/>
</dbReference>
<evidence type="ECO:0000256" key="5">
    <source>
        <dbReference type="HAMAP-Rule" id="MF_00740"/>
    </source>
</evidence>
<dbReference type="SUPFAM" id="SSF53649">
    <property type="entry name" value="Alkaline phosphatase-like"/>
    <property type="match status" value="1"/>
</dbReference>